<dbReference type="InterPro" id="IPR004843">
    <property type="entry name" value="Calcineurin-like_PHP"/>
</dbReference>
<name>A0ABT2QJ44_9EURY</name>
<dbReference type="PANTHER" id="PTHR30337:SF0">
    <property type="entry name" value="NUCLEASE SBCCD SUBUNIT D"/>
    <property type="match status" value="1"/>
</dbReference>
<dbReference type="Pfam" id="PF00149">
    <property type="entry name" value="Metallophos"/>
    <property type="match status" value="1"/>
</dbReference>
<evidence type="ECO:0000313" key="3">
    <source>
        <dbReference type="Proteomes" id="UP001320972"/>
    </source>
</evidence>
<dbReference type="SUPFAM" id="SSF56300">
    <property type="entry name" value="Metallo-dependent phosphatases"/>
    <property type="match status" value="1"/>
</dbReference>
<dbReference type="Gene3D" id="3.60.21.10">
    <property type="match status" value="1"/>
</dbReference>
<dbReference type="InterPro" id="IPR029052">
    <property type="entry name" value="Metallo-depent_PP-like"/>
</dbReference>
<dbReference type="RefSeq" id="WP_338008834.1">
    <property type="nucleotide sequence ID" value="NZ_JAOPKB010000015.1"/>
</dbReference>
<organism evidence="2 3">
    <name type="scientific">Natronoglomus mannanivorans</name>
    <dbReference type="NCBI Taxonomy" id="2979990"/>
    <lineage>
        <taxon>Archaea</taxon>
        <taxon>Methanobacteriati</taxon>
        <taxon>Methanobacteriota</taxon>
        <taxon>Stenosarchaea group</taxon>
        <taxon>Halobacteria</taxon>
        <taxon>Halobacteriales</taxon>
        <taxon>Natrialbaceae</taxon>
        <taxon>Natronoglomus</taxon>
    </lineage>
</organism>
<reference evidence="2 3" key="1">
    <citation type="submission" date="2022-09" db="EMBL/GenBank/DDBJ databases">
        <title>Enrichment on poylsaccharides allowed isolation of novel metabolic and taxonomic groups of Haloarchaea.</title>
        <authorList>
            <person name="Sorokin D.Y."/>
            <person name="Elcheninov A.G."/>
            <person name="Khizhniak T.V."/>
            <person name="Kolganova T.V."/>
            <person name="Kublanov I.V."/>
        </authorList>
    </citation>
    <scope>NUCLEOTIDE SEQUENCE [LARGE SCALE GENOMIC DNA]</scope>
    <source>
        <strain evidence="2 3">AArc-m2/3/4</strain>
    </source>
</reference>
<protein>
    <submittedName>
        <fullName evidence="2">Metallophosphoesterase</fullName>
    </submittedName>
</protein>
<sequence length="235" mass="26174">MIGDTHVGRTKHPKTGEKIDPIEAFSTAVEYGIEQGVDAVIHVGDIFHDSATPVQAMLVDQHIFEPLAEAEIPFYYVRGNHAASSGDKILANREGEWVSNLDTAGISVGSDVRFFGIDHHPEGNLPWSDLIFPDVVRESVSVLVVHQTLEQLSSPGPKSVDLDRIQRRFGNEFDFIVSGHHHDASYIEWRNVPVLYTGAAERMSKNADPVDRVAWLLTIRDGSVVHEQYDIPEEE</sequence>
<evidence type="ECO:0000313" key="2">
    <source>
        <dbReference type="EMBL" id="MCU4974955.1"/>
    </source>
</evidence>
<proteinExistence type="predicted"/>
<dbReference type="Proteomes" id="UP001320972">
    <property type="component" value="Unassembled WGS sequence"/>
</dbReference>
<dbReference type="PANTHER" id="PTHR30337">
    <property type="entry name" value="COMPONENT OF ATP-DEPENDENT DSDNA EXONUCLEASE"/>
    <property type="match status" value="1"/>
</dbReference>
<comment type="caution">
    <text evidence="2">The sequence shown here is derived from an EMBL/GenBank/DDBJ whole genome shotgun (WGS) entry which is preliminary data.</text>
</comment>
<gene>
    <name evidence="2" type="ORF">OB955_19735</name>
</gene>
<evidence type="ECO:0000259" key="1">
    <source>
        <dbReference type="Pfam" id="PF00149"/>
    </source>
</evidence>
<dbReference type="EMBL" id="JAOPKB010000015">
    <property type="protein sequence ID" value="MCU4974955.1"/>
    <property type="molecule type" value="Genomic_DNA"/>
</dbReference>
<keyword evidence="3" id="KW-1185">Reference proteome</keyword>
<accession>A0ABT2QJ44</accession>
<dbReference type="InterPro" id="IPR050535">
    <property type="entry name" value="DNA_Repair-Maintenance_Comp"/>
</dbReference>
<feature type="domain" description="Calcineurin-like phosphoesterase" evidence="1">
    <location>
        <begin position="2"/>
        <end position="183"/>
    </location>
</feature>